<evidence type="ECO:0000256" key="1">
    <source>
        <dbReference type="ARBA" id="ARBA00004141"/>
    </source>
</evidence>
<comment type="caution">
    <text evidence="9">The sequence shown here is derived from an EMBL/GenBank/DDBJ whole genome shotgun (WGS) entry which is preliminary data.</text>
</comment>
<evidence type="ECO:0000256" key="6">
    <source>
        <dbReference type="ARBA" id="ARBA00023136"/>
    </source>
</evidence>
<feature type="transmembrane region" description="Helical" evidence="8">
    <location>
        <begin position="458"/>
        <end position="477"/>
    </location>
</feature>
<reference evidence="9" key="1">
    <citation type="submission" date="2022-12" db="EMBL/GenBank/DDBJ databases">
        <authorList>
            <person name="Brejova B."/>
        </authorList>
    </citation>
    <scope>NUCLEOTIDE SEQUENCE</scope>
</reference>
<feature type="transmembrane region" description="Helical" evidence="8">
    <location>
        <begin position="293"/>
        <end position="315"/>
    </location>
</feature>
<gene>
    <name evidence="9" type="ORF">CANVERA_P0082</name>
</gene>
<keyword evidence="4 8" id="KW-1133">Transmembrane helix</keyword>
<name>A0A9W4XJ43_9ASCO</name>
<dbReference type="OrthoDB" id="44789at2759"/>
<keyword evidence="5" id="KW-0406">Ion transport</keyword>
<feature type="transmembrane region" description="Helical" evidence="8">
    <location>
        <begin position="571"/>
        <end position="598"/>
    </location>
</feature>
<feature type="transmembrane region" description="Helical" evidence="8">
    <location>
        <begin position="239"/>
        <end position="258"/>
    </location>
</feature>
<dbReference type="AlphaFoldDB" id="A0A9W4XJ43"/>
<feature type="transmembrane region" description="Helical" evidence="8">
    <location>
        <begin position="516"/>
        <end position="536"/>
    </location>
</feature>
<evidence type="ECO:0000256" key="8">
    <source>
        <dbReference type="SAM" id="Phobius"/>
    </source>
</evidence>
<evidence type="ECO:0000256" key="5">
    <source>
        <dbReference type="ARBA" id="ARBA00023065"/>
    </source>
</evidence>
<evidence type="ECO:0000313" key="10">
    <source>
        <dbReference type="Proteomes" id="UP001152885"/>
    </source>
</evidence>
<dbReference type="Proteomes" id="UP001152885">
    <property type="component" value="Unassembled WGS sequence"/>
</dbReference>
<feature type="transmembrane region" description="Helical" evidence="8">
    <location>
        <begin position="385"/>
        <end position="405"/>
    </location>
</feature>
<keyword evidence="2" id="KW-0813">Transport</keyword>
<dbReference type="Pfam" id="PF00654">
    <property type="entry name" value="Voltage_CLC"/>
    <property type="match status" value="1"/>
</dbReference>
<organism evidence="9 10">
    <name type="scientific">Candida verbasci</name>
    <dbReference type="NCBI Taxonomy" id="1227364"/>
    <lineage>
        <taxon>Eukaryota</taxon>
        <taxon>Fungi</taxon>
        <taxon>Dikarya</taxon>
        <taxon>Ascomycota</taxon>
        <taxon>Saccharomycotina</taxon>
        <taxon>Pichiomycetes</taxon>
        <taxon>Debaryomycetaceae</taxon>
        <taxon>Candida/Lodderomyces clade</taxon>
        <taxon>Candida</taxon>
    </lineage>
</organism>
<dbReference type="GO" id="GO:0005247">
    <property type="term" value="F:voltage-gated chloride channel activity"/>
    <property type="evidence" value="ECO:0007669"/>
    <property type="project" value="TreeGrafter"/>
</dbReference>
<evidence type="ECO:0000256" key="7">
    <source>
        <dbReference type="ARBA" id="ARBA00023214"/>
    </source>
</evidence>
<dbReference type="PANTHER" id="PTHR45711:SF3">
    <property type="entry name" value="CLC CHANNEL"/>
    <property type="match status" value="1"/>
</dbReference>
<evidence type="ECO:0000256" key="3">
    <source>
        <dbReference type="ARBA" id="ARBA00022692"/>
    </source>
</evidence>
<sequence>MKPDENDHLLNHLNIPVNQNRLHPSRTVPTTPLAYNNYHAQGNYNSVQFKPTPIPLKKIKSLGKLDVKSPILKSSILLSPNVDYFNYKNNNSDAYSLKSNADSIKSKFLNFINDKVILESTSFYNDFTTIDWTNAYLNSNKFNYDLKDGDNKVPLYGRVYYLLGKYLCLILIGVSFALLAYLIDKFEILLINLKFGYCKSNFFASEITCCNEDFNGDGVCPHWVSWSIYFHQQSPYFNYFLYTFLTITFACISCLITLTTKIIHKSRTIYTASGSGVPEVKTILSGFIIRKFLGFYTLISKTIALILAIASGLSLGKEGPYVHLATCLGNIIIRWFPFIYNNDLFTKQILSASASSGVTLAFGSPLGGILFILEEINNYLPSSQLFQIFFCTIISTLFLKILNPYNTGKIVLFELSYDPNLSWKFYELIFFVIIGISGGIFGSSFVKFVKWKKKLTTSSFLFDVLLIGAITGLITFWNPYLKQANTELILDLATSCSEELDHSLCPRTDLQYLKELKSLVFAFIIKVFLTFITFGLKIPHGIYIPSMVIGALFGRIISMFFNYFFNFNLDFGIYAIISAGSFMAGITHMNITLVTILFELTSSYNFILPISISISIANWIGTIIEKNSLYEMILETNDYPFMNELETETINPIIRISDLINDFGFFIDITKNKTISFDKLNKIIQSKNDNEERAKSIDDFYIPILKEDTFYGLIYFLDLEIYLDRVNEFMIGKDLCQDIKSIHFNLEEIISSNLNENIINNLDTSDIDLFKSLVDLSFIINKSPIFLNYDSELSLANLIFDKIGCKVIVILKEGKFYNLLHKKRLIDYLRKENS</sequence>
<protein>
    <recommendedName>
        <fullName evidence="11">Chloride channel protein</fullName>
    </recommendedName>
</protein>
<dbReference type="PRINTS" id="PR00762">
    <property type="entry name" value="CLCHANNEL"/>
</dbReference>
<feature type="transmembrane region" description="Helical" evidence="8">
    <location>
        <begin position="425"/>
        <end position="446"/>
    </location>
</feature>
<dbReference type="GO" id="GO:0005794">
    <property type="term" value="C:Golgi apparatus"/>
    <property type="evidence" value="ECO:0007669"/>
    <property type="project" value="TreeGrafter"/>
</dbReference>
<keyword evidence="3 8" id="KW-0812">Transmembrane</keyword>
<keyword evidence="6 8" id="KW-0472">Membrane</keyword>
<dbReference type="InterPro" id="IPR014743">
    <property type="entry name" value="Cl-channel_core"/>
</dbReference>
<dbReference type="PANTHER" id="PTHR45711">
    <property type="entry name" value="CHLORIDE CHANNEL PROTEIN"/>
    <property type="match status" value="1"/>
</dbReference>
<dbReference type="EMBL" id="CANTUO010000001">
    <property type="protein sequence ID" value="CAI5755566.1"/>
    <property type="molecule type" value="Genomic_DNA"/>
</dbReference>
<feature type="transmembrane region" description="Helical" evidence="8">
    <location>
        <begin position="352"/>
        <end position="373"/>
    </location>
</feature>
<accession>A0A9W4XJ43</accession>
<dbReference type="Gene3D" id="1.10.3080.10">
    <property type="entry name" value="Clc chloride channel"/>
    <property type="match status" value="1"/>
</dbReference>
<feature type="transmembrane region" description="Helical" evidence="8">
    <location>
        <begin position="542"/>
        <end position="564"/>
    </location>
</feature>
<comment type="subcellular location">
    <subcellularLocation>
        <location evidence="1">Membrane</location>
        <topology evidence="1">Multi-pass membrane protein</topology>
    </subcellularLocation>
</comment>
<evidence type="ECO:0000256" key="4">
    <source>
        <dbReference type="ARBA" id="ARBA00022989"/>
    </source>
</evidence>
<keyword evidence="7" id="KW-0868">Chloride</keyword>
<dbReference type="GO" id="GO:0005886">
    <property type="term" value="C:plasma membrane"/>
    <property type="evidence" value="ECO:0007669"/>
    <property type="project" value="TreeGrafter"/>
</dbReference>
<proteinExistence type="predicted"/>
<feature type="transmembrane region" description="Helical" evidence="8">
    <location>
        <begin position="604"/>
        <end position="624"/>
    </location>
</feature>
<dbReference type="InterPro" id="IPR001807">
    <property type="entry name" value="ClC"/>
</dbReference>
<evidence type="ECO:0008006" key="11">
    <source>
        <dbReference type="Google" id="ProtNLM"/>
    </source>
</evidence>
<evidence type="ECO:0000256" key="2">
    <source>
        <dbReference type="ARBA" id="ARBA00022448"/>
    </source>
</evidence>
<dbReference type="GO" id="GO:0005769">
    <property type="term" value="C:early endosome"/>
    <property type="evidence" value="ECO:0007669"/>
    <property type="project" value="TreeGrafter"/>
</dbReference>
<dbReference type="SUPFAM" id="SSF81340">
    <property type="entry name" value="Clc chloride channel"/>
    <property type="match status" value="1"/>
</dbReference>
<evidence type="ECO:0000313" key="9">
    <source>
        <dbReference type="EMBL" id="CAI5755566.1"/>
    </source>
</evidence>
<keyword evidence="10" id="KW-1185">Reference proteome</keyword>
<feature type="transmembrane region" description="Helical" evidence="8">
    <location>
        <begin position="159"/>
        <end position="183"/>
    </location>
</feature>
<dbReference type="CDD" id="cd03684">
    <property type="entry name" value="ClC_3_like"/>
    <property type="match status" value="1"/>
</dbReference>